<feature type="binding site" evidence="9">
    <location>
        <position position="221"/>
    </location>
    <ligand>
        <name>Mn(2+)</name>
        <dbReference type="ChEBI" id="CHEBI:29035"/>
    </ligand>
</feature>
<dbReference type="NCBIfam" id="TIGR00243">
    <property type="entry name" value="Dxr"/>
    <property type="match status" value="1"/>
</dbReference>
<evidence type="ECO:0000259" key="11">
    <source>
        <dbReference type="Pfam" id="PF08436"/>
    </source>
</evidence>
<keyword evidence="7 9" id="KW-0414">Isoprene biosynthesis</keyword>
<feature type="binding site" evidence="9">
    <location>
        <position position="41"/>
    </location>
    <ligand>
        <name>NADPH</name>
        <dbReference type="ChEBI" id="CHEBI:57783"/>
    </ligand>
</feature>
<feature type="domain" description="1-deoxy-D-xylulose 5-phosphate reductoisomerase N-terminal" evidence="10">
    <location>
        <begin position="7"/>
        <end position="132"/>
    </location>
</feature>
<keyword evidence="4 9" id="KW-0521">NADP</keyword>
<feature type="binding site" evidence="9">
    <location>
        <position position="199"/>
    </location>
    <ligand>
        <name>1-deoxy-D-xylulose 5-phosphate</name>
        <dbReference type="ChEBI" id="CHEBI:57792"/>
    </ligand>
</feature>
<evidence type="ECO:0000256" key="5">
    <source>
        <dbReference type="ARBA" id="ARBA00023002"/>
    </source>
</evidence>
<dbReference type="SUPFAM" id="SSF51735">
    <property type="entry name" value="NAD(P)-binding Rossmann-fold domains"/>
    <property type="match status" value="1"/>
</dbReference>
<name>F2BV30_9FIRM</name>
<dbReference type="PANTHER" id="PTHR30525">
    <property type="entry name" value="1-DEOXY-D-XYLULOSE 5-PHOSPHATE REDUCTOISOMERASE"/>
    <property type="match status" value="1"/>
</dbReference>
<evidence type="ECO:0000259" key="10">
    <source>
        <dbReference type="Pfam" id="PF02670"/>
    </source>
</evidence>
<keyword evidence="14" id="KW-1185">Reference proteome</keyword>
<dbReference type="EC" id="1.1.1.267" evidence="9"/>
<evidence type="ECO:0000256" key="2">
    <source>
        <dbReference type="ARBA" id="ARBA00006825"/>
    </source>
</evidence>
<dbReference type="NCBIfam" id="NF009114">
    <property type="entry name" value="PRK12464.1"/>
    <property type="match status" value="1"/>
</dbReference>
<dbReference type="GO" id="GO:0016853">
    <property type="term" value="F:isomerase activity"/>
    <property type="evidence" value="ECO:0007669"/>
    <property type="project" value="UniProtKB-KW"/>
</dbReference>
<feature type="binding site" evidence="9">
    <location>
        <position position="126"/>
    </location>
    <ligand>
        <name>NADPH</name>
        <dbReference type="ChEBI" id="CHEBI:57783"/>
    </ligand>
</feature>
<feature type="binding site" evidence="9">
    <location>
        <position position="14"/>
    </location>
    <ligand>
        <name>NADPH</name>
        <dbReference type="ChEBI" id="CHEBI:57783"/>
    </ligand>
</feature>
<gene>
    <name evidence="9 13" type="primary">dxr</name>
    <name evidence="13" type="ORF">HMPREF9083_0047</name>
</gene>
<dbReference type="EMBL" id="AFBB01000002">
    <property type="protein sequence ID" value="EGF16571.1"/>
    <property type="molecule type" value="Genomic_DNA"/>
</dbReference>
<dbReference type="InterPro" id="IPR026877">
    <property type="entry name" value="DXPR_C"/>
</dbReference>
<dbReference type="HOGENOM" id="CLU_035714_4_0_9"/>
<feature type="binding site" evidence="9">
    <location>
        <position position="15"/>
    </location>
    <ligand>
        <name>NADPH</name>
        <dbReference type="ChEBI" id="CHEBI:57783"/>
    </ligand>
</feature>
<feature type="binding site" evidence="9">
    <location>
        <position position="151"/>
    </location>
    <ligand>
        <name>1-deoxy-D-xylulose 5-phosphate</name>
        <dbReference type="ChEBI" id="CHEBI:57792"/>
    </ligand>
</feature>
<feature type="binding site" evidence="9">
    <location>
        <position position="152"/>
    </location>
    <ligand>
        <name>1-deoxy-D-xylulose 5-phosphate</name>
        <dbReference type="ChEBI" id="CHEBI:57792"/>
    </ligand>
</feature>
<comment type="catalytic activity">
    <reaction evidence="8">
        <text>2-C-methyl-D-erythritol 4-phosphate + NADP(+) = 1-deoxy-D-xylulose 5-phosphate + NADPH + H(+)</text>
        <dbReference type="Rhea" id="RHEA:13717"/>
        <dbReference type="ChEBI" id="CHEBI:15378"/>
        <dbReference type="ChEBI" id="CHEBI:57783"/>
        <dbReference type="ChEBI" id="CHEBI:57792"/>
        <dbReference type="ChEBI" id="CHEBI:58262"/>
        <dbReference type="ChEBI" id="CHEBI:58349"/>
        <dbReference type="EC" id="1.1.1.267"/>
    </reaction>
    <physiologicalReaction direction="right-to-left" evidence="8">
        <dbReference type="Rhea" id="RHEA:13719"/>
    </physiologicalReaction>
</comment>
<dbReference type="PIRSF" id="PIRSF006205">
    <property type="entry name" value="Dxp_reductismrs"/>
    <property type="match status" value="1"/>
</dbReference>
<dbReference type="InterPro" id="IPR013644">
    <property type="entry name" value="DXP_reductoisomerase_C"/>
</dbReference>
<keyword evidence="3 9" id="KW-0479">Metal-binding</keyword>
<feature type="binding site" evidence="9">
    <location>
        <position position="13"/>
    </location>
    <ligand>
        <name>NADPH</name>
        <dbReference type="ChEBI" id="CHEBI:57783"/>
    </ligand>
</feature>
<organism evidence="13 14">
    <name type="scientific">Dialister micraerophilus DSM 19965</name>
    <dbReference type="NCBI Taxonomy" id="888062"/>
    <lineage>
        <taxon>Bacteria</taxon>
        <taxon>Bacillati</taxon>
        <taxon>Bacillota</taxon>
        <taxon>Negativicutes</taxon>
        <taxon>Veillonellales</taxon>
        <taxon>Veillonellaceae</taxon>
        <taxon>Dialister</taxon>
    </lineage>
</organism>
<evidence type="ECO:0000313" key="14">
    <source>
        <dbReference type="Proteomes" id="UP000003503"/>
    </source>
</evidence>
<dbReference type="InterPro" id="IPR036169">
    <property type="entry name" value="DXPR_C_sf"/>
</dbReference>
<dbReference type="UniPathway" id="UPA00056">
    <property type="reaction ID" value="UER00092"/>
</dbReference>
<feature type="domain" description="DXP reductoisomerase C-terminal" evidence="12">
    <location>
        <begin position="261"/>
        <end position="377"/>
    </location>
</feature>
<keyword evidence="13" id="KW-0413">Isomerase</keyword>
<dbReference type="PANTHER" id="PTHR30525:SF0">
    <property type="entry name" value="1-DEOXY-D-XYLULOSE 5-PHOSPHATE REDUCTOISOMERASE, CHLOROPLASTIC"/>
    <property type="match status" value="1"/>
</dbReference>
<feature type="binding site" evidence="9">
    <location>
        <position position="152"/>
    </location>
    <ligand>
        <name>Mn(2+)</name>
        <dbReference type="ChEBI" id="CHEBI:29035"/>
    </ligand>
</feature>
<dbReference type="GO" id="GO:0030145">
    <property type="term" value="F:manganese ion binding"/>
    <property type="evidence" value="ECO:0007669"/>
    <property type="project" value="TreeGrafter"/>
</dbReference>
<evidence type="ECO:0000256" key="9">
    <source>
        <dbReference type="HAMAP-Rule" id="MF_00183"/>
    </source>
</evidence>
<protein>
    <recommendedName>
        <fullName evidence="9">1-deoxy-D-xylulose 5-phosphate reductoisomerase</fullName>
        <shortName evidence="9">DXP reductoisomerase</shortName>
        <ecNumber evidence="9">1.1.1.267</ecNumber>
    </recommendedName>
    <alternativeName>
        <fullName evidence="9">1-deoxyxylulose-5-phosphate reductoisomerase</fullName>
    </alternativeName>
    <alternativeName>
        <fullName evidence="9">2-C-methyl-D-erythritol 4-phosphate synthase</fullName>
    </alternativeName>
</protein>
<dbReference type="GO" id="GO:0070402">
    <property type="term" value="F:NADPH binding"/>
    <property type="evidence" value="ECO:0007669"/>
    <property type="project" value="InterPro"/>
</dbReference>
<dbReference type="Pfam" id="PF08436">
    <property type="entry name" value="DXP_redisom_C"/>
    <property type="match status" value="1"/>
</dbReference>
<feature type="binding site" evidence="9">
    <location>
        <position position="205"/>
    </location>
    <ligand>
        <name>NADPH</name>
        <dbReference type="ChEBI" id="CHEBI:57783"/>
    </ligand>
</feature>
<comment type="caution">
    <text evidence="9">Lacks conserved residue(s) required for the propagation of feature annotation.</text>
</comment>
<dbReference type="Gene3D" id="1.10.1740.10">
    <property type="match status" value="1"/>
</dbReference>
<feature type="binding site" evidence="9">
    <location>
        <position position="217"/>
    </location>
    <ligand>
        <name>1-deoxy-D-xylulose 5-phosphate</name>
        <dbReference type="ChEBI" id="CHEBI:57792"/>
    </ligand>
</feature>
<dbReference type="SUPFAM" id="SSF55347">
    <property type="entry name" value="Glyceraldehyde-3-phosphate dehydrogenase-like, C-terminal domain"/>
    <property type="match status" value="1"/>
</dbReference>
<dbReference type="AlphaFoldDB" id="F2BV30"/>
<dbReference type="FunFam" id="3.40.50.720:FF:000045">
    <property type="entry name" value="1-deoxy-D-xylulose 5-phosphate reductoisomerase"/>
    <property type="match status" value="1"/>
</dbReference>
<dbReference type="Pfam" id="PF02670">
    <property type="entry name" value="DXP_reductoisom"/>
    <property type="match status" value="1"/>
</dbReference>
<evidence type="ECO:0000256" key="8">
    <source>
        <dbReference type="ARBA" id="ARBA00048543"/>
    </source>
</evidence>
<dbReference type="eggNOG" id="COG0743">
    <property type="taxonomic scope" value="Bacteria"/>
</dbReference>
<evidence type="ECO:0000256" key="7">
    <source>
        <dbReference type="ARBA" id="ARBA00023229"/>
    </source>
</evidence>
<dbReference type="Gene3D" id="3.40.50.720">
    <property type="entry name" value="NAD(P)-binding Rossmann-like Domain"/>
    <property type="match status" value="1"/>
</dbReference>
<comment type="function">
    <text evidence="9">Catalyzes the NADPH-dependent rearrangement and reduction of 1-deoxy-D-xylulose-5-phosphate (DXP) to 2-C-methyl-D-erythritol 4-phosphate (MEP).</text>
</comment>
<dbReference type="Proteomes" id="UP000003503">
    <property type="component" value="Unassembled WGS sequence"/>
</dbReference>
<comment type="caution">
    <text evidence="13">The sequence shown here is derived from an EMBL/GenBank/DDBJ whole genome shotgun (WGS) entry which is preliminary data.</text>
</comment>
<reference evidence="13 14" key="1">
    <citation type="submission" date="2011-02" db="EMBL/GenBank/DDBJ databases">
        <authorList>
            <person name="Muzny D."/>
            <person name="Qin X."/>
            <person name="Deng J."/>
            <person name="Jiang H."/>
            <person name="Liu Y."/>
            <person name="Qu J."/>
            <person name="Song X.-Z."/>
            <person name="Zhang L."/>
            <person name="Thornton R."/>
            <person name="Coyle M."/>
            <person name="Francisco L."/>
            <person name="Jackson L."/>
            <person name="Javaid M."/>
            <person name="Korchina V."/>
            <person name="Kovar C."/>
            <person name="Mata R."/>
            <person name="Mathew T."/>
            <person name="Ngo R."/>
            <person name="Nguyen L."/>
            <person name="Nguyen N."/>
            <person name="Okwuonu G."/>
            <person name="Ongeri F."/>
            <person name="Pham C."/>
            <person name="Simmons D."/>
            <person name="Wilczek-Boney K."/>
            <person name="Hale W."/>
            <person name="Jakkamsetti A."/>
            <person name="Pham P."/>
            <person name="Ruth R."/>
            <person name="San Lucas F."/>
            <person name="Warren J."/>
            <person name="Zhang J."/>
            <person name="Zhao Z."/>
            <person name="Zhou C."/>
            <person name="Zhu D."/>
            <person name="Lee S."/>
            <person name="Bess C."/>
            <person name="Blankenburg K."/>
            <person name="Forbes L."/>
            <person name="Fu Q."/>
            <person name="Gubbala S."/>
            <person name="Hirani K."/>
            <person name="Jayaseelan J.C."/>
            <person name="Lara F."/>
            <person name="Munidasa M."/>
            <person name="Palculict T."/>
            <person name="Patil S."/>
            <person name="Pu L.-L."/>
            <person name="Saada N."/>
            <person name="Tang L."/>
            <person name="Weissenberger G."/>
            <person name="Zhu Y."/>
            <person name="Hemphill L."/>
            <person name="Shang Y."/>
            <person name="Youmans B."/>
            <person name="Ayvaz T."/>
            <person name="Ross M."/>
            <person name="Santibanez J."/>
            <person name="Aqrawi P."/>
            <person name="Gross S."/>
            <person name="Joshi V."/>
            <person name="Fowler G."/>
            <person name="Nazareth L."/>
            <person name="Reid J."/>
            <person name="Worley K."/>
            <person name="Petrosino J."/>
            <person name="Highlander S."/>
            <person name="Gibbs R."/>
        </authorList>
    </citation>
    <scope>NUCLEOTIDE SEQUENCE [LARGE SCALE GENOMIC DNA]</scope>
    <source>
        <strain evidence="13 14">DSM 19965</strain>
    </source>
</reference>
<comment type="cofactor">
    <cofactor evidence="9">
        <name>Mg(2+)</name>
        <dbReference type="ChEBI" id="CHEBI:18420"/>
    </cofactor>
    <cofactor evidence="9">
        <name>Mn(2+)</name>
        <dbReference type="ChEBI" id="CHEBI:29035"/>
    </cofactor>
</comment>
<feature type="binding site" evidence="9">
    <location>
        <position position="221"/>
    </location>
    <ligand>
        <name>1-deoxy-D-xylulose 5-phosphate</name>
        <dbReference type="ChEBI" id="CHEBI:57792"/>
    </ligand>
</feature>
<feature type="domain" description="1-deoxy-D-xylulose 5-phosphate reductoisomerase C-terminal" evidence="11">
    <location>
        <begin position="146"/>
        <end position="229"/>
    </location>
</feature>
<dbReference type="HAMAP" id="MF_00183">
    <property type="entry name" value="DXP_reductoisom"/>
    <property type="match status" value="1"/>
</dbReference>
<dbReference type="InterPro" id="IPR013512">
    <property type="entry name" value="DXP_reductoisomerase_N"/>
</dbReference>
<sequence length="389" mass="43024">MKLVKRIAILGSTGSIGRQTLEVVRMYPDDFSVEAISANRNVELLLKQAKEFNPSIIAITDEFAGNKFLTMYKGNAEVIIGKDSISEIVKASSIDLVLISVVGISGLKPTLNAIDSGKEIALANKETLVAGGSIVMNAAKNKKIVIKPVDSEHSAIFQCLMGQDKSSIHKILLTASGGPFRGKTKEELKFVTVNDALKHPTWNMGLKVTLDSATMFNKGLELIEAHWLFNVDYENIDILIQPQSLIHSMVEFNDGSVIAQIGNPDMRIPIQFALTYPDRKNSPSRQYVDWTKYGNIILEKPDVELFKSLKMAYYAGKSGGNMTTAYNAANEEAIKAFIDGKINFLQIFDVVESVLNKWDTKIMNSFEDVLISDKNARINAKKEISKINL</sequence>
<keyword evidence="9" id="KW-0460">Magnesium</keyword>
<dbReference type="InterPro" id="IPR036291">
    <property type="entry name" value="NAD(P)-bd_dom_sf"/>
</dbReference>
<evidence type="ECO:0000256" key="6">
    <source>
        <dbReference type="ARBA" id="ARBA00023211"/>
    </source>
</evidence>
<dbReference type="STRING" id="888062.HMPREF9083_0047"/>
<evidence type="ECO:0000313" key="13">
    <source>
        <dbReference type="EMBL" id="EGF16571.1"/>
    </source>
</evidence>
<feature type="binding site" evidence="9">
    <location>
        <position position="176"/>
    </location>
    <ligand>
        <name>1-deoxy-D-xylulose 5-phosphate</name>
        <dbReference type="ChEBI" id="CHEBI:57792"/>
    </ligand>
</feature>
<evidence type="ECO:0000259" key="12">
    <source>
        <dbReference type="Pfam" id="PF13288"/>
    </source>
</evidence>
<comment type="pathway">
    <text evidence="1 9">Isoprenoid biosynthesis; isopentenyl diphosphate biosynthesis via DXP pathway; isopentenyl diphosphate from 1-deoxy-D-xylulose 5-phosphate: step 1/6.</text>
</comment>
<keyword evidence="6 9" id="KW-0464">Manganese</keyword>
<feature type="binding site" evidence="9">
    <location>
        <position position="125"/>
    </location>
    <ligand>
        <name>1-deoxy-D-xylulose 5-phosphate</name>
        <dbReference type="ChEBI" id="CHEBI:57792"/>
    </ligand>
</feature>
<feature type="binding site" evidence="9">
    <location>
        <position position="40"/>
    </location>
    <ligand>
        <name>NADPH</name>
        <dbReference type="ChEBI" id="CHEBI:57783"/>
    </ligand>
</feature>
<proteinExistence type="inferred from homology"/>
<dbReference type="GO" id="GO:0030604">
    <property type="term" value="F:1-deoxy-D-xylulose-5-phosphate reductoisomerase activity"/>
    <property type="evidence" value="ECO:0007669"/>
    <property type="project" value="UniProtKB-UniRule"/>
</dbReference>
<feature type="binding site" evidence="9">
    <location>
        <position position="212"/>
    </location>
    <ligand>
        <name>1-deoxy-D-xylulose 5-phosphate</name>
        <dbReference type="ChEBI" id="CHEBI:57792"/>
    </ligand>
</feature>
<dbReference type="InterPro" id="IPR003821">
    <property type="entry name" value="DXP_reductoisomerase"/>
</dbReference>
<evidence type="ECO:0000256" key="1">
    <source>
        <dbReference type="ARBA" id="ARBA00005094"/>
    </source>
</evidence>
<dbReference type="SUPFAM" id="SSF69055">
    <property type="entry name" value="1-deoxy-D-xylulose-5-phosphate reductoisomerase, C-terminal domain"/>
    <property type="match status" value="1"/>
</dbReference>
<evidence type="ECO:0000256" key="4">
    <source>
        <dbReference type="ARBA" id="ARBA00022857"/>
    </source>
</evidence>
<feature type="binding site" evidence="9">
    <location>
        <position position="150"/>
    </location>
    <ligand>
        <name>Mn(2+)</name>
        <dbReference type="ChEBI" id="CHEBI:29035"/>
    </ligand>
</feature>
<dbReference type="GO" id="GO:0051484">
    <property type="term" value="P:isopentenyl diphosphate biosynthetic process, methylerythritol 4-phosphate pathway involved in terpenoid biosynthetic process"/>
    <property type="evidence" value="ECO:0007669"/>
    <property type="project" value="UniProtKB-ARBA"/>
</dbReference>
<keyword evidence="5 9" id="KW-0560">Oxidoreductase</keyword>
<accession>F2BV30</accession>
<evidence type="ECO:0000256" key="3">
    <source>
        <dbReference type="ARBA" id="ARBA00022723"/>
    </source>
</evidence>
<feature type="binding site" evidence="9">
    <location>
        <position position="16"/>
    </location>
    <ligand>
        <name>NADPH</name>
        <dbReference type="ChEBI" id="CHEBI:57783"/>
    </ligand>
</feature>
<dbReference type="Pfam" id="PF13288">
    <property type="entry name" value="DXPR_C"/>
    <property type="match status" value="1"/>
</dbReference>
<comment type="similarity">
    <text evidence="2 9">Belongs to the DXR family.</text>
</comment>
<feature type="binding site" evidence="9">
    <location>
        <position position="218"/>
    </location>
    <ligand>
        <name>1-deoxy-D-xylulose 5-phosphate</name>
        <dbReference type="ChEBI" id="CHEBI:57792"/>
    </ligand>
</feature>
<feature type="binding site" evidence="9">
    <location>
        <position position="124"/>
    </location>
    <ligand>
        <name>NADPH</name>
        <dbReference type="ChEBI" id="CHEBI:57783"/>
    </ligand>
</feature>